<dbReference type="Pfam" id="PF01740">
    <property type="entry name" value="STAS"/>
    <property type="match status" value="1"/>
</dbReference>
<dbReference type="PANTHER" id="PTHR33495:SF2">
    <property type="entry name" value="ANTI-SIGMA FACTOR ANTAGONIST TM_1081-RELATED"/>
    <property type="match status" value="1"/>
</dbReference>
<sequence>MGSALHIRNDSPDHALVVRVSGEVDMTTAAQLERQLEQACAQAGPEAAVVVDLLDVSFLDAAGLGAMVRVQQRCHQHGHRLRVVASHRPVLRPLTLTGLDAVLEVVPSLADALHPEAD</sequence>
<protein>
    <recommendedName>
        <fullName evidence="2">Anti-sigma factor antagonist</fullName>
    </recommendedName>
</protein>
<name>A0A4D4J6Q2_9PSEU</name>
<comment type="similarity">
    <text evidence="1 2">Belongs to the anti-sigma-factor antagonist family.</text>
</comment>
<dbReference type="NCBIfam" id="TIGR00377">
    <property type="entry name" value="ant_ant_sig"/>
    <property type="match status" value="1"/>
</dbReference>
<dbReference type="RefSeq" id="WP_137815305.1">
    <property type="nucleotide sequence ID" value="NZ_BJFL01000022.1"/>
</dbReference>
<dbReference type="InterPro" id="IPR002645">
    <property type="entry name" value="STAS_dom"/>
</dbReference>
<dbReference type="CDD" id="cd07043">
    <property type="entry name" value="STAS_anti-anti-sigma_factors"/>
    <property type="match status" value="1"/>
</dbReference>
<accession>A0A4D4J6Q2</accession>
<gene>
    <name evidence="4" type="ORF">GTS_39140</name>
</gene>
<keyword evidence="5" id="KW-1185">Reference proteome</keyword>
<dbReference type="InterPro" id="IPR003658">
    <property type="entry name" value="Anti-sigma_ant"/>
</dbReference>
<dbReference type="AlphaFoldDB" id="A0A4D4J6Q2"/>
<comment type="caution">
    <text evidence="4">The sequence shown here is derived from an EMBL/GenBank/DDBJ whole genome shotgun (WGS) entry which is preliminary data.</text>
</comment>
<feature type="domain" description="STAS" evidence="3">
    <location>
        <begin position="5"/>
        <end position="116"/>
    </location>
</feature>
<dbReference type="PROSITE" id="PS50801">
    <property type="entry name" value="STAS"/>
    <property type="match status" value="1"/>
</dbReference>
<evidence type="ECO:0000313" key="4">
    <source>
        <dbReference type="EMBL" id="GDY32281.1"/>
    </source>
</evidence>
<reference evidence="5" key="1">
    <citation type="submission" date="2019-04" db="EMBL/GenBank/DDBJ databases">
        <title>Draft genome sequence of Pseudonocardiaceae bacterium SL3-2-4.</title>
        <authorList>
            <person name="Ningsih F."/>
            <person name="Yokota A."/>
            <person name="Sakai Y."/>
            <person name="Nanatani K."/>
            <person name="Yabe S."/>
            <person name="Oetari A."/>
            <person name="Sjamsuridzal W."/>
        </authorList>
    </citation>
    <scope>NUCLEOTIDE SEQUENCE [LARGE SCALE GENOMIC DNA]</scope>
    <source>
        <strain evidence="5">SL3-2-4</strain>
    </source>
</reference>
<organism evidence="4 5">
    <name type="scientific">Gandjariella thermophila</name>
    <dbReference type="NCBI Taxonomy" id="1931992"/>
    <lineage>
        <taxon>Bacteria</taxon>
        <taxon>Bacillati</taxon>
        <taxon>Actinomycetota</taxon>
        <taxon>Actinomycetes</taxon>
        <taxon>Pseudonocardiales</taxon>
        <taxon>Pseudonocardiaceae</taxon>
        <taxon>Gandjariella</taxon>
    </lineage>
</organism>
<dbReference type="InterPro" id="IPR036513">
    <property type="entry name" value="STAS_dom_sf"/>
</dbReference>
<evidence type="ECO:0000256" key="1">
    <source>
        <dbReference type="ARBA" id="ARBA00009013"/>
    </source>
</evidence>
<proteinExistence type="inferred from homology"/>
<dbReference type="Gene3D" id="3.30.750.24">
    <property type="entry name" value="STAS domain"/>
    <property type="match status" value="1"/>
</dbReference>
<dbReference type="SUPFAM" id="SSF52091">
    <property type="entry name" value="SpoIIaa-like"/>
    <property type="match status" value="1"/>
</dbReference>
<dbReference type="EMBL" id="BJFL01000022">
    <property type="protein sequence ID" value="GDY32281.1"/>
    <property type="molecule type" value="Genomic_DNA"/>
</dbReference>
<evidence type="ECO:0000259" key="3">
    <source>
        <dbReference type="PROSITE" id="PS50801"/>
    </source>
</evidence>
<dbReference type="PANTHER" id="PTHR33495">
    <property type="entry name" value="ANTI-SIGMA FACTOR ANTAGONIST TM_1081-RELATED-RELATED"/>
    <property type="match status" value="1"/>
</dbReference>
<dbReference type="OrthoDB" id="3634873at2"/>
<evidence type="ECO:0000313" key="5">
    <source>
        <dbReference type="Proteomes" id="UP000298860"/>
    </source>
</evidence>
<dbReference type="GO" id="GO:0043856">
    <property type="term" value="F:anti-sigma factor antagonist activity"/>
    <property type="evidence" value="ECO:0007669"/>
    <property type="project" value="InterPro"/>
</dbReference>
<evidence type="ECO:0000256" key="2">
    <source>
        <dbReference type="RuleBase" id="RU003749"/>
    </source>
</evidence>
<dbReference type="Proteomes" id="UP000298860">
    <property type="component" value="Unassembled WGS sequence"/>
</dbReference>